<evidence type="ECO:0000256" key="1">
    <source>
        <dbReference type="ARBA" id="ARBA00009884"/>
    </source>
</evidence>
<dbReference type="InterPro" id="IPR027482">
    <property type="entry name" value="Sec1-like_dom2"/>
</dbReference>
<evidence type="ECO:0000313" key="2">
    <source>
        <dbReference type="EMBL" id="KAJ3615842.1"/>
    </source>
</evidence>
<organism evidence="2 3">
    <name type="scientific">Zophobas morio</name>
    <dbReference type="NCBI Taxonomy" id="2755281"/>
    <lineage>
        <taxon>Eukaryota</taxon>
        <taxon>Metazoa</taxon>
        <taxon>Ecdysozoa</taxon>
        <taxon>Arthropoda</taxon>
        <taxon>Hexapoda</taxon>
        <taxon>Insecta</taxon>
        <taxon>Pterygota</taxon>
        <taxon>Neoptera</taxon>
        <taxon>Endopterygota</taxon>
        <taxon>Coleoptera</taxon>
        <taxon>Polyphaga</taxon>
        <taxon>Cucujiformia</taxon>
        <taxon>Tenebrionidae</taxon>
        <taxon>Zophobas</taxon>
    </lineage>
</organism>
<evidence type="ECO:0008006" key="4">
    <source>
        <dbReference type="Google" id="ProtNLM"/>
    </source>
</evidence>
<accession>A0AA38HII8</accession>
<dbReference type="Gene3D" id="1.25.40.850">
    <property type="match status" value="1"/>
</dbReference>
<protein>
    <recommendedName>
        <fullName evidence="4">Vacuolar protein sorting-associated protein 33A</fullName>
    </recommendedName>
</protein>
<dbReference type="Gene3D" id="3.40.50.1910">
    <property type="match status" value="1"/>
</dbReference>
<dbReference type="Proteomes" id="UP001168821">
    <property type="component" value="Unassembled WGS sequence"/>
</dbReference>
<dbReference type="Gene3D" id="3.90.830.10">
    <property type="entry name" value="Syntaxin Binding Protein 1, Chain A, domain 2"/>
    <property type="match status" value="1"/>
</dbReference>
<name>A0AA38HII8_9CUCU</name>
<dbReference type="GO" id="GO:0016192">
    <property type="term" value="P:vesicle-mediated transport"/>
    <property type="evidence" value="ECO:0007669"/>
    <property type="project" value="InterPro"/>
</dbReference>
<dbReference type="InterPro" id="IPR043127">
    <property type="entry name" value="Sec-1-like_dom3a"/>
</dbReference>
<reference evidence="2" key="1">
    <citation type="journal article" date="2023" name="G3 (Bethesda)">
        <title>Whole genome assemblies of Zophobas morio and Tenebrio molitor.</title>
        <authorList>
            <person name="Kaur S."/>
            <person name="Stinson S.A."/>
            <person name="diCenzo G.C."/>
        </authorList>
    </citation>
    <scope>NUCLEOTIDE SEQUENCE</scope>
    <source>
        <strain evidence="2">QUZm001</strain>
    </source>
</reference>
<dbReference type="InterPro" id="IPR001619">
    <property type="entry name" value="Sec1-like"/>
</dbReference>
<dbReference type="InterPro" id="IPR036045">
    <property type="entry name" value="Sec1-like_sf"/>
</dbReference>
<comment type="similarity">
    <text evidence="1">Belongs to the STXBP/unc-18/SEC1 family.</text>
</comment>
<dbReference type="EMBL" id="JALNTZ010003866">
    <property type="protein sequence ID" value="KAJ3615842.1"/>
    <property type="molecule type" value="Genomic_DNA"/>
</dbReference>
<gene>
    <name evidence="2" type="ORF">Zmor_012252</name>
</gene>
<proteinExistence type="inferred from homology"/>
<dbReference type="SUPFAM" id="SSF56815">
    <property type="entry name" value="Sec1/munc18-like (SM) proteins"/>
    <property type="match status" value="1"/>
</dbReference>
<dbReference type="Pfam" id="PF00995">
    <property type="entry name" value="Sec1"/>
    <property type="match status" value="1"/>
</dbReference>
<dbReference type="InterPro" id="IPR043155">
    <property type="entry name" value="VPS33_dom3b"/>
</dbReference>
<comment type="caution">
    <text evidence="2">The sequence shown here is derived from an EMBL/GenBank/DDBJ whole genome shotgun (WGS) entry which is preliminary data.</text>
</comment>
<keyword evidence="3" id="KW-1185">Reference proteome</keyword>
<dbReference type="PANTHER" id="PTHR11679">
    <property type="entry name" value="VESICLE PROTEIN SORTING-ASSOCIATED"/>
    <property type="match status" value="1"/>
</dbReference>
<evidence type="ECO:0000313" key="3">
    <source>
        <dbReference type="Proteomes" id="UP001168821"/>
    </source>
</evidence>
<sequence length="462" mass="51562">MKLQSTYGLISHICGAGLQAKQVADVLSCLQKESYVFSDIIIKEDEKISEELDTIVLLDRCADLVTPLCTQLTYEGLLSEVFQVEGEKILLPVDILPTDLVARLPANQLHYEVSAFLLDFNDPVYNEIRDSSFPEVGPRIRSRAKAMEAAYQAIQKRHTANTVDEVREFVKQLKEVQEEHRSLSIHTSIAEKIICSTADPCFSEALRIEKRKKGVCFCSPDLQLHCAVFTVFIDAEGTDKFNESLETLICRCEPFLKVLRLICLQSVINGGLRQKILEQYMSELVQTYGSQHLQTLYNLQKAGLLSLKAERSYYSSVKKRLKLVVPGSNEKSREDISYVYGGYAPLSVRLVEWLQHTGAKSPDAALASFAGPFFHVDQRPKGARQQTSLSLGGVAQPDFAATAPKTTLVFYLGGCTSAEISALRLLSSRARGSFFPKILPFFNLLMFTTAQVCADILWLLPV</sequence>
<dbReference type="AlphaFoldDB" id="A0AA38HII8"/>